<dbReference type="AlphaFoldDB" id="A0A165J278"/>
<organism evidence="1 2">
    <name type="scientific">Exidia glandulosa HHB12029</name>
    <dbReference type="NCBI Taxonomy" id="1314781"/>
    <lineage>
        <taxon>Eukaryota</taxon>
        <taxon>Fungi</taxon>
        <taxon>Dikarya</taxon>
        <taxon>Basidiomycota</taxon>
        <taxon>Agaricomycotina</taxon>
        <taxon>Agaricomycetes</taxon>
        <taxon>Auriculariales</taxon>
        <taxon>Exidiaceae</taxon>
        <taxon>Exidia</taxon>
    </lineage>
</organism>
<sequence>MSDTPQRSTSGLLSRMWVMLSMLREREREKRSHCLPPMPNSPLLLALLFAPSHFPVSGLCLTLSVTSIIQAVGRV</sequence>
<keyword evidence="2" id="KW-1185">Reference proteome</keyword>
<proteinExistence type="predicted"/>
<dbReference type="EMBL" id="KV425976">
    <property type="protein sequence ID" value="KZV94220.1"/>
    <property type="molecule type" value="Genomic_DNA"/>
</dbReference>
<dbReference type="Proteomes" id="UP000077266">
    <property type="component" value="Unassembled WGS sequence"/>
</dbReference>
<accession>A0A165J278</accession>
<protein>
    <submittedName>
        <fullName evidence="1">Uncharacterized protein</fullName>
    </submittedName>
</protein>
<evidence type="ECO:0000313" key="2">
    <source>
        <dbReference type="Proteomes" id="UP000077266"/>
    </source>
</evidence>
<dbReference type="InParanoid" id="A0A165J278"/>
<evidence type="ECO:0000313" key="1">
    <source>
        <dbReference type="EMBL" id="KZV94220.1"/>
    </source>
</evidence>
<gene>
    <name evidence="1" type="ORF">EXIGLDRAFT_522193</name>
</gene>
<name>A0A165J278_EXIGL</name>
<reference evidence="1 2" key="1">
    <citation type="journal article" date="2016" name="Mol. Biol. Evol.">
        <title>Comparative Genomics of Early-Diverging Mushroom-Forming Fungi Provides Insights into the Origins of Lignocellulose Decay Capabilities.</title>
        <authorList>
            <person name="Nagy L.G."/>
            <person name="Riley R."/>
            <person name="Tritt A."/>
            <person name="Adam C."/>
            <person name="Daum C."/>
            <person name="Floudas D."/>
            <person name="Sun H."/>
            <person name="Yadav J.S."/>
            <person name="Pangilinan J."/>
            <person name="Larsson K.H."/>
            <person name="Matsuura K."/>
            <person name="Barry K."/>
            <person name="Labutti K."/>
            <person name="Kuo R."/>
            <person name="Ohm R.A."/>
            <person name="Bhattacharya S.S."/>
            <person name="Shirouzu T."/>
            <person name="Yoshinaga Y."/>
            <person name="Martin F.M."/>
            <person name="Grigoriev I.V."/>
            <person name="Hibbett D.S."/>
        </authorList>
    </citation>
    <scope>NUCLEOTIDE SEQUENCE [LARGE SCALE GENOMIC DNA]</scope>
    <source>
        <strain evidence="1 2">HHB12029</strain>
    </source>
</reference>